<feature type="compositionally biased region" description="Low complexity" evidence="1">
    <location>
        <begin position="104"/>
        <end position="118"/>
    </location>
</feature>
<dbReference type="Pfam" id="PF10685">
    <property type="entry name" value="KGG"/>
    <property type="match status" value="1"/>
</dbReference>
<gene>
    <name evidence="2" type="ORF">GTP90_30780</name>
</gene>
<dbReference type="EMBL" id="WWCX01000108">
    <property type="protein sequence ID" value="MYM98240.1"/>
    <property type="molecule type" value="Genomic_DNA"/>
</dbReference>
<evidence type="ECO:0008006" key="4">
    <source>
        <dbReference type="Google" id="ProtNLM"/>
    </source>
</evidence>
<sequence>MATSNQDHDQGGKQGDKSGSQQKDTSKRGFASMDPEQQREIAAEGGRAAHEKGTAHEFTSEEARRAGSMSHKNDTRSSQSSTPGSASKGGKEDDEENGKGSRGGSSRSGSSGSSGSKS</sequence>
<dbReference type="InterPro" id="IPR019626">
    <property type="entry name" value="Stress-induced_KGG_rpt"/>
</dbReference>
<accession>A0A845GY12</accession>
<dbReference type="AlphaFoldDB" id="A0A845GY12"/>
<reference evidence="2" key="1">
    <citation type="submission" date="2019-12" db="EMBL/GenBank/DDBJ databases">
        <title>Novel species isolated from a subtropical stream in China.</title>
        <authorList>
            <person name="Lu H."/>
        </authorList>
    </citation>
    <scope>NUCLEOTIDE SEQUENCE [LARGE SCALE GENOMIC DNA]</scope>
    <source>
        <strain evidence="2">FT81W</strain>
    </source>
</reference>
<comment type="caution">
    <text evidence="2">The sequence shown here is derived from an EMBL/GenBank/DDBJ whole genome shotgun (WGS) entry which is preliminary data.</text>
</comment>
<evidence type="ECO:0000313" key="3">
    <source>
        <dbReference type="Proteomes" id="UP000447355"/>
    </source>
</evidence>
<dbReference type="Proteomes" id="UP000447355">
    <property type="component" value="Unassembled WGS sequence"/>
</dbReference>
<evidence type="ECO:0000313" key="2">
    <source>
        <dbReference type="EMBL" id="MYM98240.1"/>
    </source>
</evidence>
<dbReference type="RefSeq" id="WP_161087087.1">
    <property type="nucleotide sequence ID" value="NZ_WWCX01000108.1"/>
</dbReference>
<organism evidence="2 3">
    <name type="scientific">Duganella vulcania</name>
    <dbReference type="NCBI Taxonomy" id="2692166"/>
    <lineage>
        <taxon>Bacteria</taxon>
        <taxon>Pseudomonadati</taxon>
        <taxon>Pseudomonadota</taxon>
        <taxon>Betaproteobacteria</taxon>
        <taxon>Burkholderiales</taxon>
        <taxon>Oxalobacteraceae</taxon>
        <taxon>Telluria group</taxon>
        <taxon>Duganella</taxon>
    </lineage>
</organism>
<feature type="compositionally biased region" description="Basic and acidic residues" evidence="1">
    <location>
        <begin position="36"/>
        <end position="75"/>
    </location>
</feature>
<proteinExistence type="predicted"/>
<feature type="compositionally biased region" description="Basic and acidic residues" evidence="1">
    <location>
        <begin position="1"/>
        <end position="16"/>
    </location>
</feature>
<feature type="compositionally biased region" description="Polar residues" evidence="1">
    <location>
        <begin position="76"/>
        <end position="85"/>
    </location>
</feature>
<evidence type="ECO:0000256" key="1">
    <source>
        <dbReference type="SAM" id="MobiDB-lite"/>
    </source>
</evidence>
<feature type="region of interest" description="Disordered" evidence="1">
    <location>
        <begin position="1"/>
        <end position="118"/>
    </location>
</feature>
<protein>
    <recommendedName>
        <fullName evidence="4">Stress-induced protein</fullName>
    </recommendedName>
</protein>
<name>A0A845GY12_9BURK</name>